<dbReference type="Gene3D" id="1.10.287.1890">
    <property type="match status" value="1"/>
</dbReference>
<dbReference type="AlphaFoldDB" id="A0AAU7VPP7"/>
<dbReference type="InterPro" id="IPR029063">
    <property type="entry name" value="SAM-dependent_MTases_sf"/>
</dbReference>
<dbReference type="Pfam" id="PF04816">
    <property type="entry name" value="TrmK"/>
    <property type="match status" value="1"/>
</dbReference>
<reference evidence="1" key="2">
    <citation type="submission" date="2024-06" db="EMBL/GenBank/DDBJ databases">
        <authorList>
            <person name="Petrova K.O."/>
            <person name="Toshchakov S.V."/>
            <person name="Boltjanskaja Y.V."/>
            <person name="Kevbrin V."/>
        </authorList>
    </citation>
    <scope>NUCLEOTIDE SEQUENCE</scope>
    <source>
        <strain evidence="1">Z-910T</strain>
    </source>
</reference>
<dbReference type="GO" id="GO:0160105">
    <property type="term" value="F:tRNA (adenine(22)-N1)-methyltransferase activity"/>
    <property type="evidence" value="ECO:0007669"/>
    <property type="project" value="InterPro"/>
</dbReference>
<keyword evidence="1" id="KW-0808">Transferase</keyword>
<protein>
    <submittedName>
        <fullName evidence="1">Class I SAM-dependent methyltransferase</fullName>
        <ecNumber evidence="1">2.1.1.-</ecNumber>
    </submittedName>
</protein>
<dbReference type="Gene3D" id="3.40.50.150">
    <property type="entry name" value="Vaccinia Virus protein VP39"/>
    <property type="match status" value="1"/>
</dbReference>
<name>A0AAU7VPP7_9FIRM</name>
<gene>
    <name evidence="1" type="ORF">PRVXT_001197</name>
</gene>
<organism evidence="1">
    <name type="scientific">Proteinivorax tanatarense</name>
    <dbReference type="NCBI Taxonomy" id="1260629"/>
    <lineage>
        <taxon>Bacteria</taxon>
        <taxon>Bacillati</taxon>
        <taxon>Bacillota</taxon>
        <taxon>Clostridia</taxon>
        <taxon>Eubacteriales</taxon>
        <taxon>Proteinivoracaceae</taxon>
        <taxon>Proteinivorax</taxon>
    </lineage>
</organism>
<dbReference type="PANTHER" id="PTHR38451:SF1">
    <property type="entry name" value="TRNA (ADENINE(22)-N(1))-METHYLTRANSFERASE"/>
    <property type="match status" value="1"/>
</dbReference>
<accession>A0AAU7VPP7</accession>
<dbReference type="EC" id="2.1.1.-" evidence="1"/>
<dbReference type="GO" id="GO:0032259">
    <property type="term" value="P:methylation"/>
    <property type="evidence" value="ECO:0007669"/>
    <property type="project" value="UniProtKB-KW"/>
</dbReference>
<dbReference type="PANTHER" id="PTHR38451">
    <property type="entry name" value="TRNA (ADENINE(22)-N(1))-METHYLTRANSFERASE"/>
    <property type="match status" value="1"/>
</dbReference>
<dbReference type="InterPro" id="IPR006901">
    <property type="entry name" value="TrmK"/>
</dbReference>
<reference evidence="1" key="1">
    <citation type="journal article" date="2013" name="Extremophiles">
        <title>Proteinivorax tanatarense gen. nov., sp. nov., an anaerobic, haloalkaliphilic, proteolytic bacterium isolated from a decaying algal bloom, and proposal of Proteinivoraceae fam. nov.</title>
        <authorList>
            <person name="Kevbrin V."/>
            <person name="Boltyanskaya Y."/>
            <person name="Zhilina T."/>
            <person name="Kolganova T."/>
            <person name="Lavrentjeva E."/>
            <person name="Kuznetsov B."/>
        </authorList>
    </citation>
    <scope>NUCLEOTIDE SEQUENCE</scope>
    <source>
        <strain evidence="1">Z-910T</strain>
    </source>
</reference>
<evidence type="ECO:0000313" key="1">
    <source>
        <dbReference type="EMBL" id="XBX76026.1"/>
    </source>
</evidence>
<proteinExistence type="predicted"/>
<dbReference type="EMBL" id="CP158367">
    <property type="protein sequence ID" value="XBX76026.1"/>
    <property type="molecule type" value="Genomic_DNA"/>
</dbReference>
<dbReference type="SUPFAM" id="SSF53335">
    <property type="entry name" value="S-adenosyl-L-methionine-dependent methyltransferases"/>
    <property type="match status" value="1"/>
</dbReference>
<sequence length="231" mass="26508">MKITSRLKAVANLVGECKILADIGTDHCYIPIYLLKKGKTNNAIASDINEGPLQAAEETVKKNNLNEKVSIRLGNGLAPLKENDFIDVIVIAGMGGETIVNILENIPCHLTKCRYILQPMTDISLVRKWLDEKSYKITNEEIAKEVNRYYTVIEAQHQSNAPKLSEIETQFGPVLLKKKHPLLKEYIVKRRNKNIEVFSQIQKIECETLKRDKNRTLRREKDLLEEVLRWL</sequence>
<dbReference type="PIRSF" id="PIRSF018637">
    <property type="entry name" value="TrmK"/>
    <property type="match status" value="1"/>
</dbReference>
<dbReference type="RefSeq" id="WP_350344761.1">
    <property type="nucleotide sequence ID" value="NZ_CP158367.1"/>
</dbReference>
<keyword evidence="1" id="KW-0489">Methyltransferase</keyword>